<evidence type="ECO:0000313" key="3">
    <source>
        <dbReference type="EMBL" id="KIL60428.1"/>
    </source>
</evidence>
<sequence length="237" mass="26173">MSMGGTRNIGLVVLVVLSALSLILITYLLIKALIRLYREHQETETLVRKVWDTEARAAAQGENEETAGAVKYSPEHMSIVPSLPPLVAHFPHVEPYRTPVPGVRPPMPAAKPSDIDVLHPTHQHKHHQPLFLRSGSEISTQQSVPAPPACSQSPPRGLEGPQAPDVPYMGDRDRRPLRPLAADELERRRGARRSKAPRTLGKENVAPGEGCVVGHHLVHISNETITSHLTNRVTRRR</sequence>
<dbReference type="Proteomes" id="UP000054549">
    <property type="component" value="Unassembled WGS sequence"/>
</dbReference>
<evidence type="ECO:0000256" key="2">
    <source>
        <dbReference type="SAM" id="Phobius"/>
    </source>
</evidence>
<keyword evidence="2" id="KW-1133">Transmembrane helix</keyword>
<protein>
    <submittedName>
        <fullName evidence="3">Uncharacterized protein</fullName>
    </submittedName>
</protein>
<feature type="region of interest" description="Disordered" evidence="1">
    <location>
        <begin position="139"/>
        <end position="209"/>
    </location>
</feature>
<gene>
    <name evidence="3" type="ORF">M378DRAFT_920917</name>
</gene>
<dbReference type="InParanoid" id="A0A0C2WVR7"/>
<evidence type="ECO:0000256" key="1">
    <source>
        <dbReference type="SAM" id="MobiDB-lite"/>
    </source>
</evidence>
<feature type="compositionally biased region" description="Polar residues" evidence="1">
    <location>
        <begin position="139"/>
        <end position="154"/>
    </location>
</feature>
<reference evidence="3 4" key="1">
    <citation type="submission" date="2014-04" db="EMBL/GenBank/DDBJ databases">
        <title>Evolutionary Origins and Diversification of the Mycorrhizal Mutualists.</title>
        <authorList>
            <consortium name="DOE Joint Genome Institute"/>
            <consortium name="Mycorrhizal Genomics Consortium"/>
            <person name="Kohler A."/>
            <person name="Kuo A."/>
            <person name="Nagy L.G."/>
            <person name="Floudas D."/>
            <person name="Copeland A."/>
            <person name="Barry K.W."/>
            <person name="Cichocki N."/>
            <person name="Veneault-Fourrey C."/>
            <person name="LaButti K."/>
            <person name="Lindquist E.A."/>
            <person name="Lipzen A."/>
            <person name="Lundell T."/>
            <person name="Morin E."/>
            <person name="Murat C."/>
            <person name="Riley R."/>
            <person name="Ohm R."/>
            <person name="Sun H."/>
            <person name="Tunlid A."/>
            <person name="Henrissat B."/>
            <person name="Grigoriev I.V."/>
            <person name="Hibbett D.S."/>
            <person name="Martin F."/>
        </authorList>
    </citation>
    <scope>NUCLEOTIDE SEQUENCE [LARGE SCALE GENOMIC DNA]</scope>
    <source>
        <strain evidence="3 4">Koide BX008</strain>
    </source>
</reference>
<keyword evidence="4" id="KW-1185">Reference proteome</keyword>
<organism evidence="3 4">
    <name type="scientific">Amanita muscaria (strain Koide BX008)</name>
    <dbReference type="NCBI Taxonomy" id="946122"/>
    <lineage>
        <taxon>Eukaryota</taxon>
        <taxon>Fungi</taxon>
        <taxon>Dikarya</taxon>
        <taxon>Basidiomycota</taxon>
        <taxon>Agaricomycotina</taxon>
        <taxon>Agaricomycetes</taxon>
        <taxon>Agaricomycetidae</taxon>
        <taxon>Agaricales</taxon>
        <taxon>Pluteineae</taxon>
        <taxon>Amanitaceae</taxon>
        <taxon>Amanita</taxon>
    </lineage>
</organism>
<keyword evidence="2" id="KW-0812">Transmembrane</keyword>
<dbReference type="HOGENOM" id="CLU_1170409_0_0_1"/>
<proteinExistence type="predicted"/>
<feature type="transmembrane region" description="Helical" evidence="2">
    <location>
        <begin position="12"/>
        <end position="30"/>
    </location>
</feature>
<accession>A0A0C2WVR7</accession>
<dbReference type="EMBL" id="KN818299">
    <property type="protein sequence ID" value="KIL60428.1"/>
    <property type="molecule type" value="Genomic_DNA"/>
</dbReference>
<evidence type="ECO:0000313" key="4">
    <source>
        <dbReference type="Proteomes" id="UP000054549"/>
    </source>
</evidence>
<name>A0A0C2WVR7_AMAMK</name>
<keyword evidence="2" id="KW-0472">Membrane</keyword>
<dbReference type="AlphaFoldDB" id="A0A0C2WVR7"/>